<dbReference type="AlphaFoldDB" id="A0A975BR39"/>
<gene>
    <name evidence="1" type="ORF">dnm_057210</name>
</gene>
<protein>
    <submittedName>
        <fullName evidence="1">Uncharacterized protein</fullName>
    </submittedName>
</protein>
<dbReference type="RefSeq" id="WP_207678182.1">
    <property type="nucleotide sequence ID" value="NZ_CP061800.1"/>
</dbReference>
<sequence>MSEHTPELIKHVEIYDRFLRNRYQFNRLEMLINTIALKASRNSLKIKVTTSDDKNV</sequence>
<dbReference type="KEGG" id="dmm:dnm_057210"/>
<reference evidence="1" key="1">
    <citation type="journal article" date="2021" name="Microb. Physiol.">
        <title>Proteogenomic Insights into the Physiology of Marine, Sulfate-Reducing, Filamentous Desulfonema limicola and Desulfonema magnum.</title>
        <authorList>
            <person name="Schnaars V."/>
            <person name="Wohlbrand L."/>
            <person name="Scheve S."/>
            <person name="Hinrichs C."/>
            <person name="Reinhardt R."/>
            <person name="Rabus R."/>
        </authorList>
    </citation>
    <scope>NUCLEOTIDE SEQUENCE</scope>
    <source>
        <strain evidence="1">4be13</strain>
    </source>
</reference>
<evidence type="ECO:0000313" key="1">
    <source>
        <dbReference type="EMBL" id="QTA89664.1"/>
    </source>
</evidence>
<proteinExistence type="predicted"/>
<name>A0A975BR39_9BACT</name>
<dbReference type="Proteomes" id="UP000663722">
    <property type="component" value="Chromosome"/>
</dbReference>
<keyword evidence="2" id="KW-1185">Reference proteome</keyword>
<evidence type="ECO:0000313" key="2">
    <source>
        <dbReference type="Proteomes" id="UP000663722"/>
    </source>
</evidence>
<accession>A0A975BR39</accession>
<organism evidence="1 2">
    <name type="scientific">Desulfonema magnum</name>
    <dbReference type="NCBI Taxonomy" id="45655"/>
    <lineage>
        <taxon>Bacteria</taxon>
        <taxon>Pseudomonadati</taxon>
        <taxon>Thermodesulfobacteriota</taxon>
        <taxon>Desulfobacteria</taxon>
        <taxon>Desulfobacterales</taxon>
        <taxon>Desulfococcaceae</taxon>
        <taxon>Desulfonema</taxon>
    </lineage>
</organism>
<dbReference type="EMBL" id="CP061800">
    <property type="protein sequence ID" value="QTA89664.1"/>
    <property type="molecule type" value="Genomic_DNA"/>
</dbReference>